<dbReference type="EMBL" id="EU967958">
    <property type="protein sequence ID" value="ACG40076.1"/>
    <property type="molecule type" value="mRNA"/>
</dbReference>
<feature type="region of interest" description="Disordered" evidence="1">
    <location>
        <begin position="1"/>
        <end position="24"/>
    </location>
</feature>
<name>B6TSJ3_MAIZE</name>
<protein>
    <submittedName>
        <fullName evidence="2">Uncharacterized protein</fullName>
    </submittedName>
</protein>
<sequence>MVGPLGPRCKRRSGGSRGATQRGVPFNLGGISQLTFWR</sequence>
<dbReference type="AlphaFoldDB" id="B6TSJ3"/>
<reference evidence="2" key="1">
    <citation type="journal article" date="2009" name="Plant Mol. Biol.">
        <title>Insights into corn genes derived from large-scale cDNA sequencing.</title>
        <authorList>
            <person name="Alexandrov N.N."/>
            <person name="Brover V.V."/>
            <person name="Freidin S."/>
            <person name="Troukhan M.E."/>
            <person name="Tatarinova T.V."/>
            <person name="Zhang H."/>
            <person name="Swaller T.J."/>
            <person name="Lu Y.P."/>
            <person name="Bouck J."/>
            <person name="Flavell R.B."/>
            <person name="Feldmann K.A."/>
        </authorList>
    </citation>
    <scope>NUCLEOTIDE SEQUENCE</scope>
</reference>
<accession>B6TSJ3</accession>
<evidence type="ECO:0000256" key="1">
    <source>
        <dbReference type="SAM" id="MobiDB-lite"/>
    </source>
</evidence>
<organism evidence="2">
    <name type="scientific">Zea mays</name>
    <name type="common">Maize</name>
    <dbReference type="NCBI Taxonomy" id="4577"/>
    <lineage>
        <taxon>Eukaryota</taxon>
        <taxon>Viridiplantae</taxon>
        <taxon>Streptophyta</taxon>
        <taxon>Embryophyta</taxon>
        <taxon>Tracheophyta</taxon>
        <taxon>Spermatophyta</taxon>
        <taxon>Magnoliopsida</taxon>
        <taxon>Liliopsida</taxon>
        <taxon>Poales</taxon>
        <taxon>Poaceae</taxon>
        <taxon>PACMAD clade</taxon>
        <taxon>Panicoideae</taxon>
        <taxon>Andropogonodae</taxon>
        <taxon>Andropogoneae</taxon>
        <taxon>Tripsacinae</taxon>
        <taxon>Zea</taxon>
    </lineage>
</organism>
<proteinExistence type="evidence at transcript level"/>
<evidence type="ECO:0000313" key="2">
    <source>
        <dbReference type="EMBL" id="ACG40076.1"/>
    </source>
</evidence>